<evidence type="ECO:0000256" key="2">
    <source>
        <dbReference type="ARBA" id="ARBA00023002"/>
    </source>
</evidence>
<dbReference type="InterPro" id="IPR002347">
    <property type="entry name" value="SDR_fam"/>
</dbReference>
<dbReference type="SUPFAM" id="SSF51735">
    <property type="entry name" value="NAD(P)-binding Rossmann-fold domains"/>
    <property type="match status" value="1"/>
</dbReference>
<feature type="domain" description="Ketoreductase" evidence="4">
    <location>
        <begin position="9"/>
        <end position="191"/>
    </location>
</feature>
<dbReference type="Gene3D" id="3.40.50.720">
    <property type="entry name" value="NAD(P)-binding Rossmann-like Domain"/>
    <property type="match status" value="1"/>
</dbReference>
<dbReference type="PRINTS" id="PR00081">
    <property type="entry name" value="GDHRDH"/>
</dbReference>
<accession>A0A7D6HXW2</accession>
<dbReference type="InterPro" id="IPR036291">
    <property type="entry name" value="NAD(P)-bd_dom_sf"/>
</dbReference>
<gene>
    <name evidence="5" type="ORF">H0P51_15865</name>
</gene>
<dbReference type="GO" id="GO:0016491">
    <property type="term" value="F:oxidoreductase activity"/>
    <property type="evidence" value="ECO:0007669"/>
    <property type="project" value="UniProtKB-KW"/>
</dbReference>
<evidence type="ECO:0000256" key="3">
    <source>
        <dbReference type="RuleBase" id="RU000363"/>
    </source>
</evidence>
<evidence type="ECO:0000313" key="6">
    <source>
        <dbReference type="Proteomes" id="UP000510682"/>
    </source>
</evidence>
<dbReference type="PANTHER" id="PTHR43180">
    <property type="entry name" value="3-OXOACYL-(ACYL-CARRIER-PROTEIN) REDUCTASE (AFU_ORTHOLOGUE AFUA_6G11210)"/>
    <property type="match status" value="1"/>
</dbReference>
<dbReference type="PRINTS" id="PR00080">
    <property type="entry name" value="SDRFAMILY"/>
</dbReference>
<dbReference type="InterPro" id="IPR057326">
    <property type="entry name" value="KR_dom"/>
</dbReference>
<name>A0A7D6HXW2_9MYCO</name>
<dbReference type="Pfam" id="PF00106">
    <property type="entry name" value="adh_short"/>
    <property type="match status" value="1"/>
</dbReference>
<dbReference type="PROSITE" id="PS00061">
    <property type="entry name" value="ADH_SHORT"/>
    <property type="match status" value="1"/>
</dbReference>
<protein>
    <submittedName>
        <fullName evidence="5">SDR family NAD(P)-dependent oxidoreductase</fullName>
    </submittedName>
</protein>
<dbReference type="CDD" id="cd05233">
    <property type="entry name" value="SDR_c"/>
    <property type="match status" value="1"/>
</dbReference>
<reference evidence="5 6" key="2">
    <citation type="submission" date="2020-07" db="EMBL/GenBank/DDBJ databases">
        <authorList>
            <person name="Yu X."/>
        </authorList>
    </citation>
    <scope>NUCLEOTIDE SEQUENCE [LARGE SCALE GENOMIC DNA]</scope>
    <source>
        <strain evidence="6">24</strain>
    </source>
</reference>
<dbReference type="InterPro" id="IPR020904">
    <property type="entry name" value="Sc_DH/Rdtase_CS"/>
</dbReference>
<dbReference type="Proteomes" id="UP000510682">
    <property type="component" value="Chromosome"/>
</dbReference>
<dbReference type="RefSeq" id="WP_180913764.1">
    <property type="nucleotide sequence ID" value="NZ_CP059165.1"/>
</dbReference>
<evidence type="ECO:0000259" key="4">
    <source>
        <dbReference type="SMART" id="SM00822"/>
    </source>
</evidence>
<dbReference type="EMBL" id="CP059165">
    <property type="protein sequence ID" value="QLL05354.1"/>
    <property type="molecule type" value="Genomic_DNA"/>
</dbReference>
<evidence type="ECO:0000313" key="5">
    <source>
        <dbReference type="EMBL" id="QLL05354.1"/>
    </source>
</evidence>
<dbReference type="AlphaFoldDB" id="A0A7D6HXW2"/>
<dbReference type="PANTHER" id="PTHR43180:SF66">
    <property type="entry name" value="SHORT-CHAIN DEHYDROGENASE_REDUCTASE FAMILY PROTEIN"/>
    <property type="match status" value="1"/>
</dbReference>
<sequence>MSSYDLSGKVILITGASGGIGAASARMLITKGAKVTLVDLSDDAVTALAAQLPAGSSLPFAADVTDVDQMNAAVAATVAEFGRLDIVWANAGISNDPPVTLATADLATYERVIEVDLLGVIRTIKPALAQVIENKGQVVITGSGYSFLNAVFNSAYGASKAGVEMLARSLRAELAPHGASASVLYPSWTKTPITHSTQDDELLNRLFNHAFRGPLGMFSEPEVVAAGLVRGLQTRAPRMFAPRWWAAVSALRGIVNPLTDALLDRDHTSQDLIRQIERRHHATQI</sequence>
<keyword evidence="6" id="KW-1185">Reference proteome</keyword>
<evidence type="ECO:0000256" key="1">
    <source>
        <dbReference type="ARBA" id="ARBA00006484"/>
    </source>
</evidence>
<keyword evidence="2" id="KW-0560">Oxidoreductase</keyword>
<comment type="similarity">
    <text evidence="1 3">Belongs to the short-chain dehydrogenases/reductases (SDR) family.</text>
</comment>
<dbReference type="SMART" id="SM00822">
    <property type="entry name" value="PKS_KR"/>
    <property type="match status" value="1"/>
</dbReference>
<organism evidence="5 6">
    <name type="scientific">Mycobacterium vicinigordonae</name>
    <dbReference type="NCBI Taxonomy" id="1719132"/>
    <lineage>
        <taxon>Bacteria</taxon>
        <taxon>Bacillati</taxon>
        <taxon>Actinomycetota</taxon>
        <taxon>Actinomycetes</taxon>
        <taxon>Mycobacteriales</taxon>
        <taxon>Mycobacteriaceae</taxon>
        <taxon>Mycobacterium</taxon>
    </lineage>
</organism>
<dbReference type="KEGG" id="mgor:H0P51_15865"/>
<proteinExistence type="inferred from homology"/>
<reference evidence="6" key="1">
    <citation type="submission" date="2020-07" db="EMBL/GenBank/DDBJ databases">
        <title>Description of Mycobacterium gordonae subsp. intergordonae subsp.nov. and Mycobacterium gordonae subsp. gordonae subsp. nov.</title>
        <authorList>
            <person name="Yu X."/>
        </authorList>
    </citation>
    <scope>NUCLEOTIDE SEQUENCE [LARGE SCALE GENOMIC DNA]</scope>
    <source>
        <strain evidence="6">24</strain>
    </source>
</reference>
<reference evidence="6" key="3">
    <citation type="submission" date="2023-07" db="EMBL/GenBank/DDBJ databases">
        <title>Description of Mycobacterium gordonae subsp. intergordonae subsp.nov. and Mycobacterium gordonae subsp. gordonae subsp. nov.</title>
        <authorList>
            <person name="Huang H."/>
        </authorList>
    </citation>
    <scope>NUCLEOTIDE SEQUENCE [LARGE SCALE GENOMIC DNA]</scope>
    <source>
        <strain evidence="6">24</strain>
    </source>
</reference>